<dbReference type="Proteomes" id="UP000267268">
    <property type="component" value="Chromosome 1"/>
</dbReference>
<dbReference type="InterPro" id="IPR036852">
    <property type="entry name" value="Peptidase_S8/S53_dom_sf"/>
</dbReference>
<dbReference type="GO" id="GO:0004252">
    <property type="term" value="F:serine-type endopeptidase activity"/>
    <property type="evidence" value="ECO:0007669"/>
    <property type="project" value="UniProtKB-UniRule"/>
</dbReference>
<dbReference type="Pfam" id="PF00082">
    <property type="entry name" value="Peptidase_S8"/>
    <property type="match status" value="1"/>
</dbReference>
<feature type="signal peptide" evidence="5">
    <location>
        <begin position="1"/>
        <end position="27"/>
    </location>
</feature>
<dbReference type="InterPro" id="IPR013783">
    <property type="entry name" value="Ig-like_fold"/>
</dbReference>
<reference evidence="7 8" key="1">
    <citation type="submission" date="2018-12" db="EMBL/GenBank/DDBJ databases">
        <title>Flammeovirga pectinis sp. nov., isolated from the gut of the Korean scallop, Patinopecten yessoensis.</title>
        <authorList>
            <person name="Bae J.-W."/>
            <person name="Jeong Y.-S."/>
            <person name="Kang W."/>
        </authorList>
    </citation>
    <scope>NUCLEOTIDE SEQUENCE [LARGE SCALE GENOMIC DNA]</scope>
    <source>
        <strain evidence="7 8">L12M1</strain>
    </source>
</reference>
<dbReference type="PRINTS" id="PR00723">
    <property type="entry name" value="SUBTILISIN"/>
</dbReference>
<evidence type="ECO:0000256" key="2">
    <source>
        <dbReference type="ARBA" id="ARBA00022801"/>
    </source>
</evidence>
<dbReference type="SUPFAM" id="SSF52743">
    <property type="entry name" value="Subtilisin-like"/>
    <property type="match status" value="1"/>
</dbReference>
<keyword evidence="8" id="KW-1185">Reference proteome</keyword>
<dbReference type="Gene3D" id="3.40.50.200">
    <property type="entry name" value="Peptidase S8/S53 domain"/>
    <property type="match status" value="1"/>
</dbReference>
<dbReference type="GO" id="GO:0016020">
    <property type="term" value="C:membrane"/>
    <property type="evidence" value="ECO:0007669"/>
    <property type="project" value="TreeGrafter"/>
</dbReference>
<feature type="active site" description="Charge relay system" evidence="4">
    <location>
        <position position="377"/>
    </location>
</feature>
<keyword evidence="5" id="KW-0732">Signal</keyword>
<feature type="active site" description="Charge relay system" evidence="4">
    <location>
        <position position="229"/>
    </location>
</feature>
<dbReference type="OrthoDB" id="9813435at2"/>
<dbReference type="InterPro" id="IPR000209">
    <property type="entry name" value="Peptidase_S8/S53_dom"/>
</dbReference>
<evidence type="ECO:0000259" key="6">
    <source>
        <dbReference type="Pfam" id="PF00082"/>
    </source>
</evidence>
<dbReference type="PROSITE" id="PS51892">
    <property type="entry name" value="SUBTILASE"/>
    <property type="match status" value="1"/>
</dbReference>
<dbReference type="PANTHER" id="PTHR42884">
    <property type="entry name" value="PROPROTEIN CONVERTASE SUBTILISIN/KEXIN-RELATED"/>
    <property type="match status" value="1"/>
</dbReference>
<keyword evidence="1 4" id="KW-0645">Protease</keyword>
<dbReference type="InterPro" id="IPR022398">
    <property type="entry name" value="Peptidase_S8_His-AS"/>
</dbReference>
<evidence type="ECO:0000256" key="4">
    <source>
        <dbReference type="PROSITE-ProRule" id="PRU01240"/>
    </source>
</evidence>
<dbReference type="KEGG" id="fll:EI427_01910"/>
<dbReference type="CDD" id="cd00146">
    <property type="entry name" value="PKD"/>
    <property type="match status" value="1"/>
</dbReference>
<dbReference type="SUPFAM" id="SSF49299">
    <property type="entry name" value="PKD domain"/>
    <property type="match status" value="1"/>
</dbReference>
<keyword evidence="2 4" id="KW-0378">Hydrolase</keyword>
<dbReference type="PANTHER" id="PTHR42884:SF14">
    <property type="entry name" value="NEUROENDOCRINE CONVERTASE 1"/>
    <property type="match status" value="1"/>
</dbReference>
<keyword evidence="3 4" id="KW-0720">Serine protease</keyword>
<evidence type="ECO:0000313" key="7">
    <source>
        <dbReference type="EMBL" id="AZQ61015.1"/>
    </source>
</evidence>
<dbReference type="GO" id="GO:0016485">
    <property type="term" value="P:protein processing"/>
    <property type="evidence" value="ECO:0007669"/>
    <property type="project" value="TreeGrafter"/>
</dbReference>
<feature type="chain" id="PRO_5018572746" description="Peptidase S8/S53 domain-containing protein" evidence="5">
    <location>
        <begin position="28"/>
        <end position="1191"/>
    </location>
</feature>
<organism evidence="7 8">
    <name type="scientific">Flammeovirga pectinis</name>
    <dbReference type="NCBI Taxonomy" id="2494373"/>
    <lineage>
        <taxon>Bacteria</taxon>
        <taxon>Pseudomonadati</taxon>
        <taxon>Bacteroidota</taxon>
        <taxon>Cytophagia</taxon>
        <taxon>Cytophagales</taxon>
        <taxon>Flammeovirgaceae</taxon>
        <taxon>Flammeovirga</taxon>
    </lineage>
</organism>
<dbReference type="PROSITE" id="PS00138">
    <property type="entry name" value="SUBTILASE_SER"/>
    <property type="match status" value="1"/>
</dbReference>
<sequence>MNNKGLNILCFFCVLCFFLCPPKNLLAQNEDRCTNKVIYVKLKSKNYETLQPWSKTFLADRDFPAKMVAPKSYQHLIPEKDNTLNYISLFRAEAPDILQIDLKNSQQACVLIHKIEEHPLVEYVEIAPDYADDLVEYTPNDPLIGSQFAIDIHNMKAAWEVEKGSSDIVIGISDSGFEIWHEDLFNNIKTNDAELNGFPNVDDDNNGFIDDVYGYNFRSRDTTLTGSSHGTPVAGAAAAVTDNNVGIAGMGFNSKFIPIVRSLGLPGIIYLAERGVDIINMSWGSPNSKSVAYQEIIDHYTEQNNVLFIAAAGNNSHNDVNTNYYPASYDNVLSVSGVNKSKVTTGRTRSYLIDVAGADGSYSTIEKNKYTGANGTSFASPTVAGIASLVKSKYPELSAPQVAELIRYTSDTTFYSIVGNENYRDRYGFGVVDAYKAVTEKDNVHVVRVQNPRWSKYGTSDISVSPGDTLAVWFDFKNILNGNSPNLIASISSYDTDLTPIPNETSHALGQMSEGQIKNNTNTPFLFKISAQANSIRNIHFKVTLEDINTGSYEYRDWQNTELNITLEQYVRFNYVKGHFRPNGTWGVNHGFDYYNRHGYYALTRQSGFIIATDNELSDATYIDINANTRKTDFVGTSPLLKDSDNSKDANYPVTTFEGTLIDENSVNPVGVNITQKLYGASRSTVDRAVFTELEITNTSNQTINNLHSGLFVDWVMNYASGDTLQNQIDSAMITYDAANQVAIIEKTDKSKCAAVKLLNAGNVNFQAIDNLNSANSNIDITDGFSDDEKIQAVSSLIGTTTIGSSTQLANVSSVIAYTINDLKINETARVGFLIVAADTLPQLLQQLDSVEQYCEYWLKSPSPVIDYQIANEGENVTIATNNYDILALYKEESGQKVLKETGRSFEVLIDSISYYYVQSQGRYVYNGDLVQLTGKVIPDLNIESPQLVCKNTTVLISPVGCSNYNFYRDELLTELLYTGPFLSIPNIQRDTAFYIKCAEVASENNFVHLEIKIDSVINDYVLSDTTSYVDGSINATFNQTNKAASWIWLLNNEQYGEQDDENISITFDHQGTHSLRLFATNNAGCTYIISKEIEVSLVNSSNSMVYTLENSILYPNPVTEGKINLALSQQIGKMNFEILQINGQTIENNLSYIINGNVYTIYLPSDLKPNTYLLSGSSTSGSMVWKVIVR</sequence>
<comment type="similarity">
    <text evidence="4">Belongs to the peptidase S8 family.</text>
</comment>
<gene>
    <name evidence="7" type="ORF">EI427_01910</name>
</gene>
<dbReference type="EMBL" id="CP034562">
    <property type="protein sequence ID" value="AZQ61015.1"/>
    <property type="molecule type" value="Genomic_DNA"/>
</dbReference>
<feature type="domain" description="Peptidase S8/S53" evidence="6">
    <location>
        <begin position="166"/>
        <end position="430"/>
    </location>
</feature>
<evidence type="ECO:0000256" key="5">
    <source>
        <dbReference type="SAM" id="SignalP"/>
    </source>
</evidence>
<proteinExistence type="inferred from homology"/>
<evidence type="ECO:0000256" key="3">
    <source>
        <dbReference type="ARBA" id="ARBA00022825"/>
    </source>
</evidence>
<name>A0A3Q9FN95_9BACT</name>
<dbReference type="Gene3D" id="2.60.40.10">
    <property type="entry name" value="Immunoglobulins"/>
    <property type="match status" value="1"/>
</dbReference>
<dbReference type="InterPro" id="IPR023828">
    <property type="entry name" value="Peptidase_S8_Ser-AS"/>
</dbReference>
<evidence type="ECO:0000256" key="1">
    <source>
        <dbReference type="ARBA" id="ARBA00022670"/>
    </source>
</evidence>
<evidence type="ECO:0000313" key="8">
    <source>
        <dbReference type="Proteomes" id="UP000267268"/>
    </source>
</evidence>
<protein>
    <recommendedName>
        <fullName evidence="6">Peptidase S8/S53 domain-containing protein</fullName>
    </recommendedName>
</protein>
<dbReference type="InterPro" id="IPR035986">
    <property type="entry name" value="PKD_dom_sf"/>
</dbReference>
<dbReference type="AlphaFoldDB" id="A0A3Q9FN95"/>
<dbReference type="PROSITE" id="PS00137">
    <property type="entry name" value="SUBTILASE_HIS"/>
    <property type="match status" value="1"/>
</dbReference>
<feature type="active site" description="Charge relay system" evidence="4">
    <location>
        <position position="174"/>
    </location>
</feature>
<accession>A0A3Q9FN95</accession>
<dbReference type="InterPro" id="IPR015500">
    <property type="entry name" value="Peptidase_S8_subtilisin-rel"/>
</dbReference>